<protein>
    <submittedName>
        <fullName evidence="2">SUMO-activating enzyme subunit 1-like isoform X1</fullName>
    </submittedName>
</protein>
<dbReference type="EMBL" id="JAYRBN010000056">
    <property type="protein sequence ID" value="KAL2742909.1"/>
    <property type="molecule type" value="Genomic_DNA"/>
</dbReference>
<dbReference type="Proteomes" id="UP001607303">
    <property type="component" value="Unassembled WGS sequence"/>
</dbReference>
<dbReference type="Gene3D" id="3.40.50.720">
    <property type="entry name" value="NAD(P)-binding Rossmann-like Domain"/>
    <property type="match status" value="1"/>
</dbReference>
<sequence length="229" mass="26018">MVNVEADSANIDDKPDEYFNNFNVICATQCTMTQLKKLNKICRQYKIKFFAGDVWGTFGYTFADLGEHEYAEDIVQTKPVNAAGGEPKGKEKFEKIVITEKRKDNFVPFESIIDIDKSRLPTRESEMYYMMMIMLHYREKYKSDPLPSERGSEKLKAESTAIIEKYELGDKINSLIEGDLYGQISPICAIVGGVMSQEIIKAVSQKEAPHNNVFLFNPQTLCGKILKLA</sequence>
<dbReference type="AlphaFoldDB" id="A0ABD2CD93"/>
<accession>A0ABD2CD93</accession>
<evidence type="ECO:0000313" key="3">
    <source>
        <dbReference type="Proteomes" id="UP001607303"/>
    </source>
</evidence>
<proteinExistence type="predicted"/>
<dbReference type="SUPFAM" id="SSF69572">
    <property type="entry name" value="Activating enzymes of the ubiquitin-like proteins"/>
    <property type="match status" value="1"/>
</dbReference>
<organism evidence="2 3">
    <name type="scientific">Vespula maculifrons</name>
    <name type="common">Eastern yellow jacket</name>
    <name type="synonym">Wasp</name>
    <dbReference type="NCBI Taxonomy" id="7453"/>
    <lineage>
        <taxon>Eukaryota</taxon>
        <taxon>Metazoa</taxon>
        <taxon>Ecdysozoa</taxon>
        <taxon>Arthropoda</taxon>
        <taxon>Hexapoda</taxon>
        <taxon>Insecta</taxon>
        <taxon>Pterygota</taxon>
        <taxon>Neoptera</taxon>
        <taxon>Endopterygota</taxon>
        <taxon>Hymenoptera</taxon>
        <taxon>Apocrita</taxon>
        <taxon>Aculeata</taxon>
        <taxon>Vespoidea</taxon>
        <taxon>Vespidae</taxon>
        <taxon>Vespinae</taxon>
        <taxon>Vespula</taxon>
    </lineage>
</organism>
<feature type="domain" description="THIF-type NAD/FAD binding fold" evidence="1">
    <location>
        <begin position="2"/>
        <end position="217"/>
    </location>
</feature>
<gene>
    <name evidence="2" type="ORF">V1477_008398</name>
</gene>
<dbReference type="InterPro" id="IPR035985">
    <property type="entry name" value="Ubiquitin-activating_enz"/>
</dbReference>
<dbReference type="Pfam" id="PF00899">
    <property type="entry name" value="ThiF"/>
    <property type="match status" value="1"/>
</dbReference>
<evidence type="ECO:0000313" key="2">
    <source>
        <dbReference type="EMBL" id="KAL2742909.1"/>
    </source>
</evidence>
<evidence type="ECO:0000259" key="1">
    <source>
        <dbReference type="Pfam" id="PF00899"/>
    </source>
</evidence>
<reference evidence="2 3" key="1">
    <citation type="journal article" date="2024" name="Ann. Entomol. Soc. Am.">
        <title>Genomic analyses of the southern and eastern yellowjacket wasps (Hymenoptera: Vespidae) reveal evolutionary signatures of social life.</title>
        <authorList>
            <person name="Catto M.A."/>
            <person name="Caine P.B."/>
            <person name="Orr S.E."/>
            <person name="Hunt B.G."/>
            <person name="Goodisman M.A.D."/>
        </authorList>
    </citation>
    <scope>NUCLEOTIDE SEQUENCE [LARGE SCALE GENOMIC DNA]</scope>
    <source>
        <strain evidence="2">232</strain>
        <tissue evidence="2">Head and thorax</tissue>
    </source>
</reference>
<name>A0ABD2CD93_VESMC</name>
<dbReference type="InterPro" id="IPR000594">
    <property type="entry name" value="ThiF_NAD_FAD-bd"/>
</dbReference>
<keyword evidence="3" id="KW-1185">Reference proteome</keyword>
<comment type="caution">
    <text evidence="2">The sequence shown here is derived from an EMBL/GenBank/DDBJ whole genome shotgun (WGS) entry which is preliminary data.</text>
</comment>